<dbReference type="GeneID" id="20353030"/>
<evidence type="ECO:0008006" key="5">
    <source>
        <dbReference type="Google" id="ProtNLM"/>
    </source>
</evidence>
<name>J3PGE7_GAET3</name>
<dbReference type="InterPro" id="IPR036047">
    <property type="entry name" value="F-box-like_dom_sf"/>
</dbReference>
<dbReference type="Proteomes" id="UP000006039">
    <property type="component" value="Unassembled WGS sequence"/>
</dbReference>
<gene>
    <name evidence="3" type="primary">20353030</name>
    <name evidence="2" type="ORF">GGTG_12572</name>
</gene>
<feature type="region of interest" description="Disordered" evidence="1">
    <location>
        <begin position="480"/>
        <end position="499"/>
    </location>
</feature>
<evidence type="ECO:0000313" key="3">
    <source>
        <dbReference type="EnsemblFungi" id="EJT69689"/>
    </source>
</evidence>
<dbReference type="STRING" id="644352.J3PGE7"/>
<dbReference type="RefSeq" id="XP_009228737.1">
    <property type="nucleotide sequence ID" value="XM_009230473.1"/>
</dbReference>
<reference evidence="2" key="2">
    <citation type="submission" date="2010-07" db="EMBL/GenBank/DDBJ databases">
        <authorList>
            <consortium name="The Broad Institute Genome Sequencing Platform"/>
            <consortium name="Broad Institute Genome Sequencing Center for Infectious Disease"/>
            <person name="Ma L.-J."/>
            <person name="Dead R."/>
            <person name="Young S."/>
            <person name="Zeng Q."/>
            <person name="Koehrsen M."/>
            <person name="Alvarado L."/>
            <person name="Berlin A."/>
            <person name="Chapman S.B."/>
            <person name="Chen Z."/>
            <person name="Freedman E."/>
            <person name="Gellesch M."/>
            <person name="Goldberg J."/>
            <person name="Griggs A."/>
            <person name="Gujja S."/>
            <person name="Heilman E.R."/>
            <person name="Heiman D."/>
            <person name="Hepburn T."/>
            <person name="Howarth C."/>
            <person name="Jen D."/>
            <person name="Larson L."/>
            <person name="Mehta T."/>
            <person name="Neiman D."/>
            <person name="Pearson M."/>
            <person name="Roberts A."/>
            <person name="Saif S."/>
            <person name="Shea T."/>
            <person name="Shenoy N."/>
            <person name="Sisk P."/>
            <person name="Stolte C."/>
            <person name="Sykes S."/>
            <person name="Walk T."/>
            <person name="White J."/>
            <person name="Yandava C."/>
            <person name="Haas B."/>
            <person name="Nusbaum C."/>
            <person name="Birren B."/>
        </authorList>
    </citation>
    <scope>NUCLEOTIDE SEQUENCE</scope>
    <source>
        <strain evidence="2">R3-111a-1</strain>
    </source>
</reference>
<evidence type="ECO:0000313" key="2">
    <source>
        <dbReference type="EMBL" id="EJT69689.1"/>
    </source>
</evidence>
<protein>
    <recommendedName>
        <fullName evidence="5">F-box domain-containing protein</fullName>
    </recommendedName>
</protein>
<reference evidence="4" key="1">
    <citation type="submission" date="2010-07" db="EMBL/GenBank/DDBJ databases">
        <title>The genome sequence of Gaeumannomyces graminis var. tritici strain R3-111a-1.</title>
        <authorList>
            <consortium name="The Broad Institute Genome Sequencing Platform"/>
            <person name="Ma L.-J."/>
            <person name="Dead R."/>
            <person name="Young S."/>
            <person name="Zeng Q."/>
            <person name="Koehrsen M."/>
            <person name="Alvarado L."/>
            <person name="Berlin A."/>
            <person name="Chapman S.B."/>
            <person name="Chen Z."/>
            <person name="Freedman E."/>
            <person name="Gellesch M."/>
            <person name="Goldberg J."/>
            <person name="Griggs A."/>
            <person name="Gujja S."/>
            <person name="Heilman E.R."/>
            <person name="Heiman D."/>
            <person name="Hepburn T."/>
            <person name="Howarth C."/>
            <person name="Jen D."/>
            <person name="Larson L."/>
            <person name="Mehta T."/>
            <person name="Neiman D."/>
            <person name="Pearson M."/>
            <person name="Roberts A."/>
            <person name="Saif S."/>
            <person name="Shea T."/>
            <person name="Shenoy N."/>
            <person name="Sisk P."/>
            <person name="Stolte C."/>
            <person name="Sykes S."/>
            <person name="Walk T."/>
            <person name="White J."/>
            <person name="Yandava C."/>
            <person name="Haas B."/>
            <person name="Nusbaum C."/>
            <person name="Birren B."/>
        </authorList>
    </citation>
    <scope>NUCLEOTIDE SEQUENCE [LARGE SCALE GENOMIC DNA]</scope>
    <source>
        <strain evidence="4">R3-111a-1</strain>
    </source>
</reference>
<dbReference type="AlphaFoldDB" id="J3PGE7"/>
<organism evidence="2">
    <name type="scientific">Gaeumannomyces tritici (strain R3-111a-1)</name>
    <name type="common">Wheat and barley take-all root rot fungus</name>
    <name type="synonym">Gaeumannomyces graminis var. tritici</name>
    <dbReference type="NCBI Taxonomy" id="644352"/>
    <lineage>
        <taxon>Eukaryota</taxon>
        <taxon>Fungi</taxon>
        <taxon>Dikarya</taxon>
        <taxon>Ascomycota</taxon>
        <taxon>Pezizomycotina</taxon>
        <taxon>Sordariomycetes</taxon>
        <taxon>Sordariomycetidae</taxon>
        <taxon>Magnaporthales</taxon>
        <taxon>Magnaporthaceae</taxon>
        <taxon>Gaeumannomyces</taxon>
    </lineage>
</organism>
<dbReference type="VEuPathDB" id="FungiDB:GGTG_12572"/>
<reference evidence="3" key="5">
    <citation type="submission" date="2018-04" db="UniProtKB">
        <authorList>
            <consortium name="EnsemblFungi"/>
        </authorList>
    </citation>
    <scope>IDENTIFICATION</scope>
    <source>
        <strain evidence="3">R3-111a-1</strain>
    </source>
</reference>
<dbReference type="HOGENOM" id="CLU_562641_0_0_1"/>
<dbReference type="eggNOG" id="ENOG502RNB8">
    <property type="taxonomic scope" value="Eukaryota"/>
</dbReference>
<accession>J3PGE7</accession>
<evidence type="ECO:0000313" key="4">
    <source>
        <dbReference type="Proteomes" id="UP000006039"/>
    </source>
</evidence>
<reference evidence="2" key="3">
    <citation type="submission" date="2010-09" db="EMBL/GenBank/DDBJ databases">
        <title>Annotation of Gaeumannomyces graminis var. tritici R3-111a-1.</title>
        <authorList>
            <consortium name="The Broad Institute Genome Sequencing Platform"/>
            <person name="Ma L.-J."/>
            <person name="Dead R."/>
            <person name="Young S.K."/>
            <person name="Zeng Q."/>
            <person name="Gargeya S."/>
            <person name="Fitzgerald M."/>
            <person name="Haas B."/>
            <person name="Abouelleil A."/>
            <person name="Alvarado L."/>
            <person name="Arachchi H.M."/>
            <person name="Berlin A."/>
            <person name="Brown A."/>
            <person name="Chapman S.B."/>
            <person name="Chen Z."/>
            <person name="Dunbar C."/>
            <person name="Freedman E."/>
            <person name="Gearin G."/>
            <person name="Gellesch M."/>
            <person name="Goldberg J."/>
            <person name="Griggs A."/>
            <person name="Gujja S."/>
            <person name="Heiman D."/>
            <person name="Howarth C."/>
            <person name="Larson L."/>
            <person name="Lui A."/>
            <person name="MacDonald P.J.P."/>
            <person name="Mehta T."/>
            <person name="Montmayeur A."/>
            <person name="Murphy C."/>
            <person name="Neiman D."/>
            <person name="Pearson M."/>
            <person name="Priest M."/>
            <person name="Roberts A."/>
            <person name="Saif S."/>
            <person name="Shea T."/>
            <person name="Shenoy N."/>
            <person name="Sisk P."/>
            <person name="Stolte C."/>
            <person name="Sykes S."/>
            <person name="Yandava C."/>
            <person name="Wortman J."/>
            <person name="Nusbaum C."/>
            <person name="Birren B."/>
        </authorList>
    </citation>
    <scope>NUCLEOTIDE SEQUENCE</scope>
    <source>
        <strain evidence="2">R3-111a-1</strain>
    </source>
</reference>
<dbReference type="EMBL" id="GL385403">
    <property type="protein sequence ID" value="EJT69689.1"/>
    <property type="molecule type" value="Genomic_DNA"/>
</dbReference>
<reference evidence="3" key="4">
    <citation type="journal article" date="2015" name="G3 (Bethesda)">
        <title>Genome sequences of three phytopathogenic species of the Magnaporthaceae family of fungi.</title>
        <authorList>
            <person name="Okagaki L.H."/>
            <person name="Nunes C.C."/>
            <person name="Sailsbery J."/>
            <person name="Clay B."/>
            <person name="Brown D."/>
            <person name="John T."/>
            <person name="Oh Y."/>
            <person name="Young N."/>
            <person name="Fitzgerald M."/>
            <person name="Haas B.J."/>
            <person name="Zeng Q."/>
            <person name="Young S."/>
            <person name="Adiconis X."/>
            <person name="Fan L."/>
            <person name="Levin J.Z."/>
            <person name="Mitchell T.K."/>
            <person name="Okubara P.A."/>
            <person name="Farman M.L."/>
            <person name="Kohn L.M."/>
            <person name="Birren B."/>
            <person name="Ma L.-J."/>
            <person name="Dean R.A."/>
        </authorList>
    </citation>
    <scope>NUCLEOTIDE SEQUENCE</scope>
    <source>
        <strain evidence="3">R3-111a-1</strain>
    </source>
</reference>
<dbReference type="SUPFAM" id="SSF81383">
    <property type="entry name" value="F-box domain"/>
    <property type="match status" value="1"/>
</dbReference>
<sequence>MDASRPWLERLPVELLHEISTYLEGPDLIALRQTSSQVSAGASMPFGDHFFGTITTDLYWDSLPRLLAATRFEGPRHRVRVLHITTWHDYVPYRSRHLHITTWHDGVPYRSRRHNQLQYWRRNGDGAIIFESPMAQAVLAGIRDGFPGCRSLVVDDANGAGPDRPILARRRMSGTDCLALAVALAGTLPVTSLTVTLASYGLEEYRINPSVLGRADWNALETLRFEVRRIISTAGPQAGEKEVTSSSRPAWVVDHRGIGAIQTFIHSLLSSAPNLQTVQIGGDRSMDYCIPLLSEQGRTIRHLTLGGYTFHSSYVPMRVLNDWMASYSGGDKLESLEFVNINATRVGDFRPWKPFLSRIHATFPNLQRFKLMNCRVHPLRHGRMFLCALLPSLTARLGPGLDSPYSHEYSDARWVTISDEHGGTFRILSEPRRAYDRNGERKGPRLHDLGVEYKLGPSGTAEGMKCALSDIAESIGNRDDLFHDDECTGRPVPGADQEA</sequence>
<evidence type="ECO:0000256" key="1">
    <source>
        <dbReference type="SAM" id="MobiDB-lite"/>
    </source>
</evidence>
<keyword evidence="4" id="KW-1185">Reference proteome</keyword>
<dbReference type="EnsemblFungi" id="EJT69689">
    <property type="protein sequence ID" value="EJT69689"/>
    <property type="gene ID" value="GGTG_12572"/>
</dbReference>
<proteinExistence type="predicted"/>